<dbReference type="EMBL" id="BK015327">
    <property type="protein sequence ID" value="DAE01580.1"/>
    <property type="molecule type" value="Genomic_DNA"/>
</dbReference>
<sequence length="48" mass="5177">MLFPATVITGSVCRYHPPLLPTPDNASALLARAWIMKLAVNLITQASL</sequence>
<organism evidence="1">
    <name type="scientific">Myoviridae sp. ctfOA1</name>
    <dbReference type="NCBI Taxonomy" id="2825148"/>
    <lineage>
        <taxon>Viruses</taxon>
        <taxon>Duplodnaviria</taxon>
        <taxon>Heunggongvirae</taxon>
        <taxon>Uroviricota</taxon>
        <taxon>Caudoviricetes</taxon>
    </lineage>
</organism>
<protein>
    <submittedName>
        <fullName evidence="1">Uncharacterized protein</fullName>
    </submittedName>
</protein>
<accession>A0A8S5P5W4</accession>
<name>A0A8S5P5W4_9CAUD</name>
<reference evidence="1" key="1">
    <citation type="journal article" date="2021" name="Proc. Natl. Acad. Sci. U.S.A.">
        <title>A Catalog of Tens of Thousands of Viruses from Human Metagenomes Reveals Hidden Associations with Chronic Diseases.</title>
        <authorList>
            <person name="Tisza M.J."/>
            <person name="Buck C.B."/>
        </authorList>
    </citation>
    <scope>NUCLEOTIDE SEQUENCE</scope>
    <source>
        <strain evidence="1">CtfOA1</strain>
    </source>
</reference>
<proteinExistence type="predicted"/>
<evidence type="ECO:0000313" key="1">
    <source>
        <dbReference type="EMBL" id="DAE01580.1"/>
    </source>
</evidence>